<dbReference type="AlphaFoldDB" id="A0A4S1DUE3"/>
<feature type="transmembrane region" description="Helical" evidence="1">
    <location>
        <begin position="184"/>
        <end position="206"/>
    </location>
</feature>
<evidence type="ECO:0000313" key="3">
    <source>
        <dbReference type="Proteomes" id="UP000307602"/>
    </source>
</evidence>
<proteinExistence type="predicted"/>
<protein>
    <submittedName>
        <fullName evidence="2">Uncharacterized protein</fullName>
    </submittedName>
</protein>
<reference evidence="2 3" key="1">
    <citation type="submission" date="2019-04" db="EMBL/GenBank/DDBJ databases">
        <authorList>
            <person name="Liu A."/>
        </authorList>
    </citation>
    <scope>NUCLEOTIDE SEQUENCE [LARGE SCALE GENOMIC DNA]</scope>
    <source>
        <strain evidence="2 3">RZ03</strain>
    </source>
</reference>
<dbReference type="Proteomes" id="UP000307602">
    <property type="component" value="Unassembled WGS sequence"/>
</dbReference>
<keyword evidence="1" id="KW-0472">Membrane</keyword>
<feature type="transmembrane region" description="Helical" evidence="1">
    <location>
        <begin position="65"/>
        <end position="82"/>
    </location>
</feature>
<comment type="caution">
    <text evidence="2">The sequence shown here is derived from an EMBL/GenBank/DDBJ whole genome shotgun (WGS) entry which is preliminary data.</text>
</comment>
<gene>
    <name evidence="2" type="ORF">EM932_15230</name>
</gene>
<evidence type="ECO:0000313" key="2">
    <source>
        <dbReference type="EMBL" id="TGV01445.1"/>
    </source>
</evidence>
<sequence>MSDLYPYILSYSVSALEFAAAIIASIHYKKYVNSSEAYFLHFLWVTFFVDTILGSLLGLLFENKWLYYGYTGMSFLFYYWWYYSILTEKLYKKIIIVISTIFIILYVLNGINVELHKYSFVIGASFVLIFAGFHLHQLFNSDYTLMIKHKLSFWITTALVLFNIGMIPFILLSKYFNVWVFNSVFGIILLFLNIVLYGCYIIGFIWTKKKYNHF</sequence>
<feature type="transmembrane region" description="Helical" evidence="1">
    <location>
        <begin position="118"/>
        <end position="139"/>
    </location>
</feature>
<feature type="transmembrane region" description="Helical" evidence="1">
    <location>
        <begin position="6"/>
        <end position="26"/>
    </location>
</feature>
<accession>A0A4S1DUE3</accession>
<dbReference type="RefSeq" id="WP_135878061.1">
    <property type="nucleotide sequence ID" value="NZ_SRSO01000023.1"/>
</dbReference>
<keyword evidence="3" id="KW-1185">Reference proteome</keyword>
<dbReference type="EMBL" id="SRSO01000023">
    <property type="protein sequence ID" value="TGV01445.1"/>
    <property type="molecule type" value="Genomic_DNA"/>
</dbReference>
<evidence type="ECO:0000256" key="1">
    <source>
        <dbReference type="SAM" id="Phobius"/>
    </source>
</evidence>
<keyword evidence="1" id="KW-0812">Transmembrane</keyword>
<feature type="transmembrane region" description="Helical" evidence="1">
    <location>
        <begin position="151"/>
        <end position="172"/>
    </location>
</feature>
<feature type="transmembrane region" description="Helical" evidence="1">
    <location>
        <begin position="38"/>
        <end position="59"/>
    </location>
</feature>
<keyword evidence="1" id="KW-1133">Transmembrane helix</keyword>
<organism evidence="2 3">
    <name type="scientific">Flavivirga rizhaonensis</name>
    <dbReference type="NCBI Taxonomy" id="2559571"/>
    <lineage>
        <taxon>Bacteria</taxon>
        <taxon>Pseudomonadati</taxon>
        <taxon>Bacteroidota</taxon>
        <taxon>Flavobacteriia</taxon>
        <taxon>Flavobacteriales</taxon>
        <taxon>Flavobacteriaceae</taxon>
        <taxon>Flavivirga</taxon>
    </lineage>
</organism>
<feature type="transmembrane region" description="Helical" evidence="1">
    <location>
        <begin position="94"/>
        <end position="112"/>
    </location>
</feature>
<name>A0A4S1DUE3_9FLAO</name>
<dbReference type="OrthoDB" id="1453530at2"/>